<evidence type="ECO:0000313" key="2">
    <source>
        <dbReference type="EMBL" id="KAL3675566.1"/>
    </source>
</evidence>
<dbReference type="InterPro" id="IPR050796">
    <property type="entry name" value="SCF_F-box_component"/>
</dbReference>
<comment type="caution">
    <text evidence="2">The sequence shown here is derived from an EMBL/GenBank/DDBJ whole genome shotgun (WGS) entry which is preliminary data.</text>
</comment>
<dbReference type="PANTHER" id="PTHR31672">
    <property type="entry name" value="BNACNNG10540D PROTEIN"/>
    <property type="match status" value="1"/>
</dbReference>
<keyword evidence="3" id="KW-1185">Reference proteome</keyword>
<dbReference type="PANTHER" id="PTHR31672:SF2">
    <property type="entry name" value="F-BOX DOMAIN-CONTAINING PROTEIN"/>
    <property type="match status" value="1"/>
</dbReference>
<dbReference type="AlphaFoldDB" id="A0ABD3GCH5"/>
<evidence type="ECO:0000259" key="1">
    <source>
        <dbReference type="Pfam" id="PF03478"/>
    </source>
</evidence>
<dbReference type="EMBL" id="JBJQOH010000008">
    <property type="protein sequence ID" value="KAL3675566.1"/>
    <property type="molecule type" value="Genomic_DNA"/>
</dbReference>
<dbReference type="InterPro" id="IPR005174">
    <property type="entry name" value="KIB1-4_b-propeller"/>
</dbReference>
<protein>
    <recommendedName>
        <fullName evidence="1">KIB1-4 beta-propeller domain-containing protein</fullName>
    </recommendedName>
</protein>
<dbReference type="Pfam" id="PF03478">
    <property type="entry name" value="Beta-prop_KIB1-4"/>
    <property type="match status" value="1"/>
</dbReference>
<dbReference type="SUPFAM" id="SSF117281">
    <property type="entry name" value="Kelch motif"/>
    <property type="match status" value="1"/>
</dbReference>
<evidence type="ECO:0000313" key="3">
    <source>
        <dbReference type="Proteomes" id="UP001633002"/>
    </source>
</evidence>
<sequence length="383" mass="44236">MVKFSGAHQWVLFREPQPDVKTMRVAEQKQSSTKNLNRLDTIWQFLPPDVRDAIVKKVPLEELLKWRLAVFSSDGRTLTDCGYLTGSRIGLLFMICTFQVKLDVQISILVCNPITKEHKEIRVPDQRRRGHAWLIQHDEKPDSEYNLLMTYRGESQHLLYSSSTNSWREVRGPELQPNCIFSAVTSKGRLFLLKGPRFFDVHVRPTLGFYDPSDDTWGEYTEVPTHIGPDSPRLIETGGRLLYVARTFTTEKNSKGGRLSWCMYEMEERELSSGGSKSFQWGRVREMPRDVYVVLNPAILIAPVYREVRSFGEGNNIYFVGLECTSMNEGDSRGVKVSVVVHDFRLNSWTWIPAFTDEHARFWYWETNSVRVLSFLPSLTPVN</sequence>
<proteinExistence type="predicted"/>
<organism evidence="2 3">
    <name type="scientific">Riccia sorocarpa</name>
    <dbReference type="NCBI Taxonomy" id="122646"/>
    <lineage>
        <taxon>Eukaryota</taxon>
        <taxon>Viridiplantae</taxon>
        <taxon>Streptophyta</taxon>
        <taxon>Embryophyta</taxon>
        <taxon>Marchantiophyta</taxon>
        <taxon>Marchantiopsida</taxon>
        <taxon>Marchantiidae</taxon>
        <taxon>Marchantiales</taxon>
        <taxon>Ricciaceae</taxon>
        <taxon>Riccia</taxon>
    </lineage>
</organism>
<name>A0ABD3GCH5_9MARC</name>
<dbReference type="InterPro" id="IPR015915">
    <property type="entry name" value="Kelch-typ_b-propeller"/>
</dbReference>
<gene>
    <name evidence="2" type="ORF">R1sor_025514</name>
</gene>
<dbReference type="Proteomes" id="UP001633002">
    <property type="component" value="Unassembled WGS sequence"/>
</dbReference>
<accession>A0ABD3GCH5</accession>
<reference evidence="2 3" key="1">
    <citation type="submission" date="2024-09" db="EMBL/GenBank/DDBJ databases">
        <title>Chromosome-scale assembly of Riccia sorocarpa.</title>
        <authorList>
            <person name="Paukszto L."/>
        </authorList>
    </citation>
    <scope>NUCLEOTIDE SEQUENCE [LARGE SCALE GENOMIC DNA]</scope>
    <source>
        <strain evidence="2">LP-2024</strain>
        <tissue evidence="2">Aerial parts of the thallus</tissue>
    </source>
</reference>
<dbReference type="Gene3D" id="2.120.10.80">
    <property type="entry name" value="Kelch-type beta propeller"/>
    <property type="match status" value="1"/>
</dbReference>
<feature type="domain" description="KIB1-4 beta-propeller" evidence="1">
    <location>
        <begin position="87"/>
        <end position="328"/>
    </location>
</feature>